<dbReference type="Pfam" id="PF00145">
    <property type="entry name" value="DNA_methylase"/>
    <property type="match status" value="1"/>
</dbReference>
<dbReference type="GO" id="GO:0003886">
    <property type="term" value="F:DNA (cytosine-5-)-methyltransferase activity"/>
    <property type="evidence" value="ECO:0007669"/>
    <property type="project" value="UniProtKB-EC"/>
</dbReference>
<proteinExistence type="predicted"/>
<dbReference type="InterPro" id="IPR050390">
    <property type="entry name" value="C5-Methyltransferase"/>
</dbReference>
<accession>A0A645FEF2</accession>
<dbReference type="SUPFAM" id="SSF53335">
    <property type="entry name" value="S-adenosyl-L-methionine-dependent methyltransferases"/>
    <property type="match status" value="1"/>
</dbReference>
<organism evidence="5">
    <name type="scientific">bioreactor metagenome</name>
    <dbReference type="NCBI Taxonomy" id="1076179"/>
    <lineage>
        <taxon>unclassified sequences</taxon>
        <taxon>metagenomes</taxon>
        <taxon>ecological metagenomes</taxon>
    </lineage>
</organism>
<keyword evidence="3" id="KW-0808">Transferase</keyword>
<name>A0A645FEF2_9ZZZZ</name>
<evidence type="ECO:0000256" key="1">
    <source>
        <dbReference type="ARBA" id="ARBA00011975"/>
    </source>
</evidence>
<dbReference type="GO" id="GO:0032259">
    <property type="term" value="P:methylation"/>
    <property type="evidence" value="ECO:0007669"/>
    <property type="project" value="UniProtKB-KW"/>
</dbReference>
<dbReference type="AlphaFoldDB" id="A0A645FEF2"/>
<gene>
    <name evidence="5" type="ORF">SDC9_158171</name>
</gene>
<evidence type="ECO:0000256" key="2">
    <source>
        <dbReference type="ARBA" id="ARBA00022603"/>
    </source>
</evidence>
<dbReference type="InterPro" id="IPR031303">
    <property type="entry name" value="C5_meth_CS"/>
</dbReference>
<keyword evidence="2" id="KW-0489">Methyltransferase</keyword>
<comment type="caution">
    <text evidence="5">The sequence shown here is derived from an EMBL/GenBank/DDBJ whole genome shotgun (WGS) entry which is preliminary data.</text>
</comment>
<reference evidence="5" key="1">
    <citation type="submission" date="2019-08" db="EMBL/GenBank/DDBJ databases">
        <authorList>
            <person name="Kucharzyk K."/>
            <person name="Murdoch R.W."/>
            <person name="Higgins S."/>
            <person name="Loffler F."/>
        </authorList>
    </citation>
    <scope>NUCLEOTIDE SEQUENCE</scope>
</reference>
<dbReference type="GO" id="GO:0044027">
    <property type="term" value="P:negative regulation of gene expression via chromosomal CpG island methylation"/>
    <property type="evidence" value="ECO:0007669"/>
    <property type="project" value="TreeGrafter"/>
</dbReference>
<dbReference type="Gene3D" id="3.90.120.10">
    <property type="entry name" value="DNA Methylase, subunit A, domain 2"/>
    <property type="match status" value="1"/>
</dbReference>
<dbReference type="GO" id="GO:0003677">
    <property type="term" value="F:DNA binding"/>
    <property type="evidence" value="ECO:0007669"/>
    <property type="project" value="TreeGrafter"/>
</dbReference>
<evidence type="ECO:0000313" key="5">
    <source>
        <dbReference type="EMBL" id="MPN10874.1"/>
    </source>
</evidence>
<dbReference type="EC" id="2.1.1.37" evidence="1"/>
<dbReference type="PROSITE" id="PS00095">
    <property type="entry name" value="C5_MTASE_2"/>
    <property type="match status" value="1"/>
</dbReference>
<keyword evidence="4" id="KW-0949">S-adenosyl-L-methionine</keyword>
<dbReference type="InterPro" id="IPR001525">
    <property type="entry name" value="C5_MeTfrase"/>
</dbReference>
<evidence type="ECO:0000256" key="3">
    <source>
        <dbReference type="ARBA" id="ARBA00022679"/>
    </source>
</evidence>
<dbReference type="EMBL" id="VSSQ01057062">
    <property type="protein sequence ID" value="MPN10874.1"/>
    <property type="molecule type" value="Genomic_DNA"/>
</dbReference>
<dbReference type="PANTHER" id="PTHR10629">
    <property type="entry name" value="CYTOSINE-SPECIFIC METHYLTRANSFERASE"/>
    <property type="match status" value="1"/>
</dbReference>
<sequence length="74" mass="8429">MWIHPKEDRAISIREVARLQSFPDTFVFEGTKDSQYQQIGNAVPPLLGRAIAEKLLELIGDKPIEKLIDIIVKK</sequence>
<dbReference type="PANTHER" id="PTHR10629:SF52">
    <property type="entry name" value="DNA (CYTOSINE-5)-METHYLTRANSFERASE 1"/>
    <property type="match status" value="1"/>
</dbReference>
<protein>
    <recommendedName>
        <fullName evidence="1">DNA (cytosine-5-)-methyltransferase</fullName>
        <ecNumber evidence="1">2.1.1.37</ecNumber>
    </recommendedName>
</protein>
<evidence type="ECO:0000256" key="4">
    <source>
        <dbReference type="ARBA" id="ARBA00022691"/>
    </source>
</evidence>
<dbReference type="InterPro" id="IPR029063">
    <property type="entry name" value="SAM-dependent_MTases_sf"/>
</dbReference>